<evidence type="ECO:0000256" key="2">
    <source>
        <dbReference type="ARBA" id="ARBA00022977"/>
    </source>
</evidence>
<dbReference type="EMBL" id="RAPE01000001">
    <property type="protein sequence ID" value="RKF17028.1"/>
    <property type="molecule type" value="Genomic_DNA"/>
</dbReference>
<dbReference type="Gene3D" id="3.20.20.70">
    <property type="entry name" value="Aldolase class I"/>
    <property type="match status" value="1"/>
</dbReference>
<dbReference type="Proteomes" id="UP000281128">
    <property type="component" value="Unassembled WGS sequence"/>
</dbReference>
<protein>
    <submittedName>
        <fullName evidence="4">Thiamine phosphate synthase</fullName>
    </submittedName>
</protein>
<dbReference type="InterPro" id="IPR022998">
    <property type="entry name" value="ThiamineP_synth_TenI"/>
</dbReference>
<dbReference type="Pfam" id="PF02581">
    <property type="entry name" value="TMP-TENI"/>
    <property type="match status" value="1"/>
</dbReference>
<proteinExistence type="predicted"/>
<dbReference type="GO" id="GO:0005737">
    <property type="term" value="C:cytoplasm"/>
    <property type="evidence" value="ECO:0007669"/>
    <property type="project" value="TreeGrafter"/>
</dbReference>
<organism evidence="4 5">
    <name type="scientific">Roseovarius spongiae</name>
    <dbReference type="NCBI Taxonomy" id="2320272"/>
    <lineage>
        <taxon>Bacteria</taxon>
        <taxon>Pseudomonadati</taxon>
        <taxon>Pseudomonadota</taxon>
        <taxon>Alphaproteobacteria</taxon>
        <taxon>Rhodobacterales</taxon>
        <taxon>Roseobacteraceae</taxon>
        <taxon>Roseovarius</taxon>
    </lineage>
</organism>
<dbReference type="RefSeq" id="WP_121164627.1">
    <property type="nucleotide sequence ID" value="NZ_RAPE01000001.1"/>
</dbReference>
<evidence type="ECO:0000259" key="3">
    <source>
        <dbReference type="Pfam" id="PF02581"/>
    </source>
</evidence>
<dbReference type="InterPro" id="IPR013785">
    <property type="entry name" value="Aldolase_TIM"/>
</dbReference>
<comment type="pathway">
    <text evidence="1">Cofactor biosynthesis; thiamine diphosphate biosynthesis.</text>
</comment>
<accession>A0A3A8AX63</accession>
<dbReference type="PANTHER" id="PTHR20857:SF23">
    <property type="entry name" value="THIAMINE BIOSYNTHETIC BIFUNCTIONAL ENZYME"/>
    <property type="match status" value="1"/>
</dbReference>
<dbReference type="SUPFAM" id="SSF51391">
    <property type="entry name" value="Thiamin phosphate synthase"/>
    <property type="match status" value="1"/>
</dbReference>
<evidence type="ECO:0000256" key="1">
    <source>
        <dbReference type="ARBA" id="ARBA00004948"/>
    </source>
</evidence>
<reference evidence="4 5" key="1">
    <citation type="submission" date="2018-09" db="EMBL/GenBank/DDBJ databases">
        <title>Roseovarius spongiae sp. nov., isolated from a marine sponge.</title>
        <authorList>
            <person name="Zhuang L."/>
            <person name="Luo L."/>
        </authorList>
    </citation>
    <scope>NUCLEOTIDE SEQUENCE [LARGE SCALE GENOMIC DNA]</scope>
    <source>
        <strain evidence="4 5">HN-E21</strain>
    </source>
</reference>
<evidence type="ECO:0000313" key="5">
    <source>
        <dbReference type="Proteomes" id="UP000281128"/>
    </source>
</evidence>
<evidence type="ECO:0000313" key="4">
    <source>
        <dbReference type="EMBL" id="RKF17028.1"/>
    </source>
</evidence>
<keyword evidence="2" id="KW-0784">Thiamine biosynthesis</keyword>
<comment type="caution">
    <text evidence="4">The sequence shown here is derived from an EMBL/GenBank/DDBJ whole genome shotgun (WGS) entry which is preliminary data.</text>
</comment>
<dbReference type="GO" id="GO:0004789">
    <property type="term" value="F:thiamine-phosphate diphosphorylase activity"/>
    <property type="evidence" value="ECO:0007669"/>
    <property type="project" value="TreeGrafter"/>
</dbReference>
<feature type="domain" description="Thiamine phosphate synthase/TenI" evidence="3">
    <location>
        <begin position="9"/>
        <end position="176"/>
    </location>
</feature>
<gene>
    <name evidence="4" type="ORF">D6850_05780</name>
</gene>
<dbReference type="AlphaFoldDB" id="A0A3A8AX63"/>
<dbReference type="InterPro" id="IPR036206">
    <property type="entry name" value="ThiamineP_synth_sf"/>
</dbReference>
<name>A0A3A8AX63_9RHOB</name>
<keyword evidence="5" id="KW-1185">Reference proteome</keyword>
<dbReference type="OrthoDB" id="7159061at2"/>
<dbReference type="GO" id="GO:0009228">
    <property type="term" value="P:thiamine biosynthetic process"/>
    <property type="evidence" value="ECO:0007669"/>
    <property type="project" value="UniProtKB-KW"/>
</dbReference>
<sequence length="206" mass="21682">MSQPEQPQIYLVTPPEIELSRFTGQLAAALDAHPVACVRLALSTREEDDIARAADACREITHARDIALVLESHIALVERLGLDGVHLVDGARSVRKARKALGPDAIVGAHCGDSRHDGLNAGESGADYVSFGPVGQTALGDGAQAGAELFAWWSEMIELPVVAEGALDADTIAALAPVTDFFGIGAEIWREDDPAQALLRLVAAMG</sequence>
<dbReference type="CDD" id="cd00564">
    <property type="entry name" value="TMP_TenI"/>
    <property type="match status" value="1"/>
</dbReference>
<dbReference type="PANTHER" id="PTHR20857">
    <property type="entry name" value="THIAMINE-PHOSPHATE PYROPHOSPHORYLASE"/>
    <property type="match status" value="1"/>
</dbReference>